<organism evidence="2 3">
    <name type="scientific">Drosophila willistoni</name>
    <name type="common">Fruit fly</name>
    <dbReference type="NCBI Taxonomy" id="7260"/>
    <lineage>
        <taxon>Eukaryota</taxon>
        <taxon>Metazoa</taxon>
        <taxon>Ecdysozoa</taxon>
        <taxon>Arthropoda</taxon>
        <taxon>Hexapoda</taxon>
        <taxon>Insecta</taxon>
        <taxon>Pterygota</taxon>
        <taxon>Neoptera</taxon>
        <taxon>Endopterygota</taxon>
        <taxon>Diptera</taxon>
        <taxon>Brachycera</taxon>
        <taxon>Muscomorpha</taxon>
        <taxon>Ephydroidea</taxon>
        <taxon>Drosophilidae</taxon>
        <taxon>Drosophila</taxon>
        <taxon>Sophophora</taxon>
    </lineage>
</organism>
<feature type="compositionally biased region" description="Polar residues" evidence="1">
    <location>
        <begin position="206"/>
        <end position="216"/>
    </location>
</feature>
<feature type="compositionally biased region" description="Basic residues" evidence="1">
    <location>
        <begin position="152"/>
        <end position="161"/>
    </location>
</feature>
<keyword evidence="3" id="KW-1185">Reference proteome</keyword>
<proteinExistence type="predicted"/>
<feature type="region of interest" description="Disordered" evidence="1">
    <location>
        <begin position="16"/>
        <end position="67"/>
    </location>
</feature>
<evidence type="ECO:0000313" key="2">
    <source>
        <dbReference type="EMBL" id="EDW71863.1"/>
    </source>
</evidence>
<protein>
    <submittedName>
        <fullName evidence="2">Uncharacterized protein</fullName>
    </submittedName>
</protein>
<evidence type="ECO:0000256" key="1">
    <source>
        <dbReference type="SAM" id="MobiDB-lite"/>
    </source>
</evidence>
<sequence>MDEQIISIYDMLVERHDKQKKVIRGRESRPKSQPEVTGKDAKKQTKTKPSKGKQSNENPVSEQQQQLIDRRLANVVKASNLIQKPGNSVIIPAPTKKEVLNQLVEKMSSKVRSMQSKVLKPDALSVKQSASSKTIIIKKPKQKTYPDSRSARSNKQKRSKRSSMPSSGKKNMTPKKKDDNNQMKKQPLASSKPPTYRSKLKVRTPVSGSRKSNMLSHKSKMSLKEKSGVHLATPIGASRWRV</sequence>
<dbReference type="AlphaFoldDB" id="B4MIC4"/>
<feature type="region of interest" description="Disordered" evidence="1">
    <location>
        <begin position="111"/>
        <end position="242"/>
    </location>
</feature>
<dbReference type="InParanoid" id="B4MIC4"/>
<reference evidence="2 3" key="1">
    <citation type="journal article" date="2007" name="Nature">
        <title>Evolution of genes and genomes on the Drosophila phylogeny.</title>
        <authorList>
            <consortium name="Drosophila 12 Genomes Consortium"/>
            <person name="Clark A.G."/>
            <person name="Eisen M.B."/>
            <person name="Smith D.R."/>
            <person name="Bergman C.M."/>
            <person name="Oliver B."/>
            <person name="Markow T.A."/>
            <person name="Kaufman T.C."/>
            <person name="Kellis M."/>
            <person name="Gelbart W."/>
            <person name="Iyer V.N."/>
            <person name="Pollard D.A."/>
            <person name="Sackton T.B."/>
            <person name="Larracuente A.M."/>
            <person name="Singh N.D."/>
            <person name="Abad J.P."/>
            <person name="Abt D.N."/>
            <person name="Adryan B."/>
            <person name="Aguade M."/>
            <person name="Akashi H."/>
            <person name="Anderson W.W."/>
            <person name="Aquadro C.F."/>
            <person name="Ardell D.H."/>
            <person name="Arguello R."/>
            <person name="Artieri C.G."/>
            <person name="Barbash D.A."/>
            <person name="Barker D."/>
            <person name="Barsanti P."/>
            <person name="Batterham P."/>
            <person name="Batzoglou S."/>
            <person name="Begun D."/>
            <person name="Bhutkar A."/>
            <person name="Blanco E."/>
            <person name="Bosak S.A."/>
            <person name="Bradley R.K."/>
            <person name="Brand A.D."/>
            <person name="Brent M.R."/>
            <person name="Brooks A.N."/>
            <person name="Brown R.H."/>
            <person name="Butlin R.K."/>
            <person name="Caggese C."/>
            <person name="Calvi B.R."/>
            <person name="Bernardo de Carvalho A."/>
            <person name="Caspi A."/>
            <person name="Castrezana S."/>
            <person name="Celniker S.E."/>
            <person name="Chang J.L."/>
            <person name="Chapple C."/>
            <person name="Chatterji S."/>
            <person name="Chinwalla A."/>
            <person name="Civetta A."/>
            <person name="Clifton S.W."/>
            <person name="Comeron J.M."/>
            <person name="Costello J.C."/>
            <person name="Coyne J.A."/>
            <person name="Daub J."/>
            <person name="David R.G."/>
            <person name="Delcher A.L."/>
            <person name="Delehaunty K."/>
            <person name="Do C.B."/>
            <person name="Ebling H."/>
            <person name="Edwards K."/>
            <person name="Eickbush T."/>
            <person name="Evans J.D."/>
            <person name="Filipski A."/>
            <person name="Findeiss S."/>
            <person name="Freyhult E."/>
            <person name="Fulton L."/>
            <person name="Fulton R."/>
            <person name="Garcia A.C."/>
            <person name="Gardiner A."/>
            <person name="Garfield D.A."/>
            <person name="Garvin B.E."/>
            <person name="Gibson G."/>
            <person name="Gilbert D."/>
            <person name="Gnerre S."/>
            <person name="Godfrey J."/>
            <person name="Good R."/>
            <person name="Gotea V."/>
            <person name="Gravely B."/>
            <person name="Greenberg A.J."/>
            <person name="Griffiths-Jones S."/>
            <person name="Gross S."/>
            <person name="Guigo R."/>
            <person name="Gustafson E.A."/>
            <person name="Haerty W."/>
            <person name="Hahn M.W."/>
            <person name="Halligan D.L."/>
            <person name="Halpern A.L."/>
            <person name="Halter G.M."/>
            <person name="Han M.V."/>
            <person name="Heger A."/>
            <person name="Hillier L."/>
            <person name="Hinrichs A.S."/>
            <person name="Holmes I."/>
            <person name="Hoskins R.A."/>
            <person name="Hubisz M.J."/>
            <person name="Hultmark D."/>
            <person name="Huntley M.A."/>
            <person name="Jaffe D.B."/>
            <person name="Jagadeeshan S."/>
            <person name="Jeck W.R."/>
            <person name="Johnson J."/>
            <person name="Jones C.D."/>
            <person name="Jordan W.C."/>
            <person name="Karpen G.H."/>
            <person name="Kataoka E."/>
            <person name="Keightley P.D."/>
            <person name="Kheradpour P."/>
            <person name="Kirkness E.F."/>
            <person name="Koerich L.B."/>
            <person name="Kristiansen K."/>
            <person name="Kudrna D."/>
            <person name="Kulathinal R.J."/>
            <person name="Kumar S."/>
            <person name="Kwok R."/>
            <person name="Lander E."/>
            <person name="Langley C.H."/>
            <person name="Lapoint R."/>
            <person name="Lazzaro B.P."/>
            <person name="Lee S.J."/>
            <person name="Levesque L."/>
            <person name="Li R."/>
            <person name="Lin C.F."/>
            <person name="Lin M.F."/>
            <person name="Lindblad-Toh K."/>
            <person name="Llopart A."/>
            <person name="Long M."/>
            <person name="Low L."/>
            <person name="Lozovsky E."/>
            <person name="Lu J."/>
            <person name="Luo M."/>
            <person name="Machado C.A."/>
            <person name="Makalowski W."/>
            <person name="Marzo M."/>
            <person name="Matsuda M."/>
            <person name="Matzkin L."/>
            <person name="McAllister B."/>
            <person name="McBride C.S."/>
            <person name="McKernan B."/>
            <person name="McKernan K."/>
            <person name="Mendez-Lago M."/>
            <person name="Minx P."/>
            <person name="Mollenhauer M.U."/>
            <person name="Montooth K."/>
            <person name="Mount S.M."/>
            <person name="Mu X."/>
            <person name="Myers E."/>
            <person name="Negre B."/>
            <person name="Newfeld S."/>
            <person name="Nielsen R."/>
            <person name="Noor M.A."/>
            <person name="O'Grady P."/>
            <person name="Pachter L."/>
            <person name="Papaceit M."/>
            <person name="Parisi M.J."/>
            <person name="Parisi M."/>
            <person name="Parts L."/>
            <person name="Pedersen J.S."/>
            <person name="Pesole G."/>
            <person name="Phillippy A.M."/>
            <person name="Ponting C.P."/>
            <person name="Pop M."/>
            <person name="Porcelli D."/>
            <person name="Powell J.R."/>
            <person name="Prohaska S."/>
            <person name="Pruitt K."/>
            <person name="Puig M."/>
            <person name="Quesneville H."/>
            <person name="Ram K.R."/>
            <person name="Rand D."/>
            <person name="Rasmussen M.D."/>
            <person name="Reed L.K."/>
            <person name="Reenan R."/>
            <person name="Reily A."/>
            <person name="Remington K.A."/>
            <person name="Rieger T.T."/>
            <person name="Ritchie M.G."/>
            <person name="Robin C."/>
            <person name="Rogers Y.H."/>
            <person name="Rohde C."/>
            <person name="Rozas J."/>
            <person name="Rubenfield M.J."/>
            <person name="Ruiz A."/>
            <person name="Russo S."/>
            <person name="Salzberg S.L."/>
            <person name="Sanchez-Gracia A."/>
            <person name="Saranga D.J."/>
            <person name="Sato H."/>
            <person name="Schaeffer S.W."/>
            <person name="Schatz M.C."/>
            <person name="Schlenke T."/>
            <person name="Schwartz R."/>
            <person name="Segarra C."/>
            <person name="Singh R.S."/>
            <person name="Sirot L."/>
            <person name="Sirota M."/>
            <person name="Sisneros N.B."/>
            <person name="Smith C.D."/>
            <person name="Smith T.F."/>
            <person name="Spieth J."/>
            <person name="Stage D.E."/>
            <person name="Stark A."/>
            <person name="Stephan W."/>
            <person name="Strausberg R.L."/>
            <person name="Strempel S."/>
            <person name="Sturgill D."/>
            <person name="Sutton G."/>
            <person name="Sutton G.G."/>
            <person name="Tao W."/>
            <person name="Teichmann S."/>
            <person name="Tobari Y.N."/>
            <person name="Tomimura Y."/>
            <person name="Tsolas J.M."/>
            <person name="Valente V.L."/>
            <person name="Venter E."/>
            <person name="Venter J.C."/>
            <person name="Vicario S."/>
            <person name="Vieira F.G."/>
            <person name="Vilella A.J."/>
            <person name="Villasante A."/>
            <person name="Walenz B."/>
            <person name="Wang J."/>
            <person name="Wasserman M."/>
            <person name="Watts T."/>
            <person name="Wilson D."/>
            <person name="Wilson R.K."/>
            <person name="Wing R.A."/>
            <person name="Wolfner M.F."/>
            <person name="Wong A."/>
            <person name="Wong G.K."/>
            <person name="Wu C.I."/>
            <person name="Wu G."/>
            <person name="Yamamoto D."/>
            <person name="Yang H.P."/>
            <person name="Yang S.P."/>
            <person name="Yorke J.A."/>
            <person name="Yoshida K."/>
            <person name="Zdobnov E."/>
            <person name="Zhang P."/>
            <person name="Zhang Y."/>
            <person name="Zimin A.V."/>
            <person name="Baldwin J."/>
            <person name="Abdouelleil A."/>
            <person name="Abdulkadir J."/>
            <person name="Abebe A."/>
            <person name="Abera B."/>
            <person name="Abreu J."/>
            <person name="Acer S.C."/>
            <person name="Aftuck L."/>
            <person name="Alexander A."/>
            <person name="An P."/>
            <person name="Anderson E."/>
            <person name="Anderson S."/>
            <person name="Arachi H."/>
            <person name="Azer M."/>
            <person name="Bachantsang P."/>
            <person name="Barry A."/>
            <person name="Bayul T."/>
            <person name="Berlin A."/>
            <person name="Bessette D."/>
            <person name="Bloom T."/>
            <person name="Blye J."/>
            <person name="Boguslavskiy L."/>
            <person name="Bonnet C."/>
            <person name="Boukhgalter B."/>
            <person name="Bourzgui I."/>
            <person name="Brown A."/>
            <person name="Cahill P."/>
            <person name="Channer S."/>
            <person name="Cheshatsang Y."/>
            <person name="Chuda L."/>
            <person name="Citroen M."/>
            <person name="Collymore A."/>
            <person name="Cooke P."/>
            <person name="Costello M."/>
            <person name="D'Aco K."/>
            <person name="Daza R."/>
            <person name="De Haan G."/>
            <person name="DeGray S."/>
            <person name="DeMaso C."/>
            <person name="Dhargay N."/>
            <person name="Dooley K."/>
            <person name="Dooley E."/>
            <person name="Doricent M."/>
            <person name="Dorje P."/>
            <person name="Dorjee K."/>
            <person name="Dupes A."/>
            <person name="Elong R."/>
            <person name="Falk J."/>
            <person name="Farina A."/>
            <person name="Faro S."/>
            <person name="Ferguson D."/>
            <person name="Fisher S."/>
            <person name="Foley C.D."/>
            <person name="Franke A."/>
            <person name="Friedrich D."/>
            <person name="Gadbois L."/>
            <person name="Gearin G."/>
            <person name="Gearin C.R."/>
            <person name="Giannoukos G."/>
            <person name="Goode T."/>
            <person name="Graham J."/>
            <person name="Grandbois E."/>
            <person name="Grewal S."/>
            <person name="Gyaltsen K."/>
            <person name="Hafez N."/>
            <person name="Hagos B."/>
            <person name="Hall J."/>
            <person name="Henson C."/>
            <person name="Hollinger A."/>
            <person name="Honan T."/>
            <person name="Huard M.D."/>
            <person name="Hughes L."/>
            <person name="Hurhula B."/>
            <person name="Husby M.E."/>
            <person name="Kamat A."/>
            <person name="Kanga B."/>
            <person name="Kashin S."/>
            <person name="Khazanovich D."/>
            <person name="Kisner P."/>
            <person name="Lance K."/>
            <person name="Lara M."/>
            <person name="Lee W."/>
            <person name="Lennon N."/>
            <person name="Letendre F."/>
            <person name="LeVine R."/>
            <person name="Lipovsky A."/>
            <person name="Liu X."/>
            <person name="Liu J."/>
            <person name="Liu S."/>
            <person name="Lokyitsang T."/>
            <person name="Lokyitsang Y."/>
            <person name="Lubonja R."/>
            <person name="Lui A."/>
            <person name="MacDonald P."/>
            <person name="Magnisalis V."/>
            <person name="Maru K."/>
            <person name="Matthews C."/>
            <person name="McCusker W."/>
            <person name="McDonough S."/>
            <person name="Mehta T."/>
            <person name="Meldrim J."/>
            <person name="Meneus L."/>
            <person name="Mihai O."/>
            <person name="Mihalev A."/>
            <person name="Mihova T."/>
            <person name="Mittelman R."/>
            <person name="Mlenga V."/>
            <person name="Montmayeur A."/>
            <person name="Mulrain L."/>
            <person name="Navidi A."/>
            <person name="Naylor J."/>
            <person name="Negash T."/>
            <person name="Nguyen T."/>
            <person name="Nguyen N."/>
            <person name="Nicol R."/>
            <person name="Norbu C."/>
            <person name="Norbu N."/>
            <person name="Novod N."/>
            <person name="O'Neill B."/>
            <person name="Osman S."/>
            <person name="Markiewicz E."/>
            <person name="Oyono O.L."/>
            <person name="Patti C."/>
            <person name="Phunkhang P."/>
            <person name="Pierre F."/>
            <person name="Priest M."/>
            <person name="Raghuraman S."/>
            <person name="Rege F."/>
            <person name="Reyes R."/>
            <person name="Rise C."/>
            <person name="Rogov P."/>
            <person name="Ross K."/>
            <person name="Ryan E."/>
            <person name="Settipalli S."/>
            <person name="Shea T."/>
            <person name="Sherpa N."/>
            <person name="Shi L."/>
            <person name="Shih D."/>
            <person name="Sparrow T."/>
            <person name="Spaulding J."/>
            <person name="Stalker J."/>
            <person name="Stange-Thomann N."/>
            <person name="Stavropoulos S."/>
            <person name="Stone C."/>
            <person name="Strader C."/>
            <person name="Tesfaye S."/>
            <person name="Thomson T."/>
            <person name="Thoulutsang Y."/>
            <person name="Thoulutsang D."/>
            <person name="Topham K."/>
            <person name="Topping I."/>
            <person name="Tsamla T."/>
            <person name="Vassiliev H."/>
            <person name="Vo A."/>
            <person name="Wangchuk T."/>
            <person name="Wangdi T."/>
            <person name="Weiand M."/>
            <person name="Wilkinson J."/>
            <person name="Wilson A."/>
            <person name="Yadav S."/>
            <person name="Young G."/>
            <person name="Yu Q."/>
            <person name="Zembek L."/>
            <person name="Zhong D."/>
            <person name="Zimmer A."/>
            <person name="Zwirko Z."/>
            <person name="Jaffe D.B."/>
            <person name="Alvarez P."/>
            <person name="Brockman W."/>
            <person name="Butler J."/>
            <person name="Chin C."/>
            <person name="Gnerre S."/>
            <person name="Grabherr M."/>
            <person name="Kleber M."/>
            <person name="Mauceli E."/>
            <person name="MacCallum I."/>
        </authorList>
    </citation>
    <scope>NUCLEOTIDE SEQUENCE [LARGE SCALE GENOMIC DNA]</scope>
    <source>
        <strain evidence="3">Tucson 14030-0811.24</strain>
    </source>
</reference>
<name>B4MIC4_DROWI</name>
<dbReference type="Proteomes" id="UP000007798">
    <property type="component" value="Unassembled WGS sequence"/>
</dbReference>
<feature type="compositionally biased region" description="Polar residues" evidence="1">
    <location>
        <begin position="56"/>
        <end position="67"/>
    </location>
</feature>
<gene>
    <name evidence="2" type="primary">Dwil\GK10401</name>
    <name evidence="2" type="ORF">Dwil_GK10401</name>
</gene>
<feature type="compositionally biased region" description="Basic and acidic residues" evidence="1">
    <location>
        <begin position="24"/>
        <end position="43"/>
    </location>
</feature>
<accession>B4MIC4</accession>
<evidence type="ECO:0000313" key="3">
    <source>
        <dbReference type="Proteomes" id="UP000007798"/>
    </source>
</evidence>
<dbReference type="HOGENOM" id="CLU_1148278_0_0_1"/>
<dbReference type="EMBL" id="CH962473">
    <property type="protein sequence ID" value="EDW71863.1"/>
    <property type="molecule type" value="Genomic_DNA"/>
</dbReference>